<dbReference type="EMBL" id="BMAT01000345">
    <property type="protein sequence ID" value="GFR64386.1"/>
    <property type="molecule type" value="Genomic_DNA"/>
</dbReference>
<evidence type="ECO:0000313" key="1">
    <source>
        <dbReference type="EMBL" id="GFR64386.1"/>
    </source>
</evidence>
<reference evidence="1 2" key="1">
    <citation type="journal article" date="2021" name="Elife">
        <title>Chloroplast acquisition without the gene transfer in kleptoplastic sea slugs, Plakobranchus ocellatus.</title>
        <authorList>
            <person name="Maeda T."/>
            <person name="Takahashi S."/>
            <person name="Yoshida T."/>
            <person name="Shimamura S."/>
            <person name="Takaki Y."/>
            <person name="Nagai Y."/>
            <person name="Toyoda A."/>
            <person name="Suzuki Y."/>
            <person name="Arimoto A."/>
            <person name="Ishii H."/>
            <person name="Satoh N."/>
            <person name="Nishiyama T."/>
            <person name="Hasebe M."/>
            <person name="Maruyama T."/>
            <person name="Minagawa J."/>
            <person name="Obokata J."/>
            <person name="Shigenobu S."/>
        </authorList>
    </citation>
    <scope>NUCLEOTIDE SEQUENCE [LARGE SCALE GENOMIC DNA]</scope>
</reference>
<name>A0AAV4EW83_9GAST</name>
<sequence length="95" mass="10752">MKNIPLSVVPVLIFSSHCSRRLLSQNLSRAGHFRDFSRSRSKVFQGQVKEVRCCNSQWLDCVACRSAGASLHTVLTGMWKMRTLTSVCVSIFILY</sequence>
<dbReference type="AlphaFoldDB" id="A0AAV4EW83"/>
<proteinExistence type="predicted"/>
<evidence type="ECO:0000313" key="2">
    <source>
        <dbReference type="Proteomes" id="UP000762676"/>
    </source>
</evidence>
<protein>
    <recommendedName>
        <fullName evidence="3">Secreted protein</fullName>
    </recommendedName>
</protein>
<comment type="caution">
    <text evidence="1">The sequence shown here is derived from an EMBL/GenBank/DDBJ whole genome shotgun (WGS) entry which is preliminary data.</text>
</comment>
<organism evidence="1 2">
    <name type="scientific">Elysia marginata</name>
    <dbReference type="NCBI Taxonomy" id="1093978"/>
    <lineage>
        <taxon>Eukaryota</taxon>
        <taxon>Metazoa</taxon>
        <taxon>Spiralia</taxon>
        <taxon>Lophotrochozoa</taxon>
        <taxon>Mollusca</taxon>
        <taxon>Gastropoda</taxon>
        <taxon>Heterobranchia</taxon>
        <taxon>Euthyneura</taxon>
        <taxon>Panpulmonata</taxon>
        <taxon>Sacoglossa</taxon>
        <taxon>Placobranchoidea</taxon>
        <taxon>Plakobranchidae</taxon>
        <taxon>Elysia</taxon>
    </lineage>
</organism>
<evidence type="ECO:0008006" key="3">
    <source>
        <dbReference type="Google" id="ProtNLM"/>
    </source>
</evidence>
<keyword evidence="2" id="KW-1185">Reference proteome</keyword>
<dbReference type="Proteomes" id="UP000762676">
    <property type="component" value="Unassembled WGS sequence"/>
</dbReference>
<gene>
    <name evidence="1" type="ORF">ElyMa_000176800</name>
</gene>
<accession>A0AAV4EW83</accession>